<dbReference type="Proteomes" id="UP000279799">
    <property type="component" value="Chromosome"/>
</dbReference>
<gene>
    <name evidence="2" type="primary">ycnE</name>
    <name evidence="2" type="ORF">NCTC12871_00977</name>
</gene>
<sequence>MSIVLIATIRAKAEFRDEIKTACEQMVKPSLADRGCEAYRLHLNTKDANEFVFYEVWQDASAIEAHNQSAHFQKFLSEIDGKCESVEIKELALI</sequence>
<dbReference type="Gene3D" id="3.30.70.100">
    <property type="match status" value="1"/>
</dbReference>
<dbReference type="EC" id="1.-.-.-" evidence="2"/>
<protein>
    <submittedName>
        <fullName evidence="2">Antibiotic biosynthesis monooxygenase</fullName>
        <ecNumber evidence="2">1.-.-.-</ecNumber>
    </submittedName>
</protein>
<feature type="domain" description="ABM" evidence="1">
    <location>
        <begin position="3"/>
        <end position="91"/>
    </location>
</feature>
<dbReference type="OrthoDB" id="9812192at2"/>
<dbReference type="GO" id="GO:0004497">
    <property type="term" value="F:monooxygenase activity"/>
    <property type="evidence" value="ECO:0007669"/>
    <property type="project" value="UniProtKB-KW"/>
</dbReference>
<dbReference type="GO" id="GO:0005829">
    <property type="term" value="C:cytosol"/>
    <property type="evidence" value="ECO:0007669"/>
    <property type="project" value="TreeGrafter"/>
</dbReference>
<evidence type="ECO:0000313" key="2">
    <source>
        <dbReference type="EMBL" id="VEJ09515.1"/>
    </source>
</evidence>
<dbReference type="SUPFAM" id="SSF54909">
    <property type="entry name" value="Dimeric alpha+beta barrel"/>
    <property type="match status" value="1"/>
</dbReference>
<dbReference type="PANTHER" id="PTHR33336:SF3">
    <property type="entry name" value="ABM DOMAIN-CONTAINING PROTEIN"/>
    <property type="match status" value="1"/>
</dbReference>
<reference evidence="2 3" key="1">
    <citation type="submission" date="2018-12" db="EMBL/GenBank/DDBJ databases">
        <authorList>
            <consortium name="Pathogen Informatics"/>
        </authorList>
    </citation>
    <scope>NUCLEOTIDE SEQUENCE [LARGE SCALE GENOMIC DNA]</scope>
    <source>
        <strain evidence="2 3">NCTC12871</strain>
    </source>
</reference>
<dbReference type="RefSeq" id="WP_126599514.1">
    <property type="nucleotide sequence ID" value="NZ_LR134510.1"/>
</dbReference>
<dbReference type="Pfam" id="PF03992">
    <property type="entry name" value="ABM"/>
    <property type="match status" value="1"/>
</dbReference>
<dbReference type="KEGG" id="adp:NCTC12871_00977"/>
<keyword evidence="2" id="KW-0503">Monooxygenase</keyword>
<name>A0A448TUC8_9PAST</name>
<dbReference type="AlphaFoldDB" id="A0A448TUC8"/>
<evidence type="ECO:0000259" key="1">
    <source>
        <dbReference type="PROSITE" id="PS51725"/>
    </source>
</evidence>
<proteinExistence type="predicted"/>
<dbReference type="InterPro" id="IPR007138">
    <property type="entry name" value="ABM_dom"/>
</dbReference>
<evidence type="ECO:0000313" key="3">
    <source>
        <dbReference type="Proteomes" id="UP000279799"/>
    </source>
</evidence>
<dbReference type="PROSITE" id="PS51725">
    <property type="entry name" value="ABM"/>
    <property type="match status" value="1"/>
</dbReference>
<keyword evidence="2" id="KW-0560">Oxidoreductase</keyword>
<dbReference type="InterPro" id="IPR050744">
    <property type="entry name" value="AI-2_Isomerase_LsrG"/>
</dbReference>
<dbReference type="PANTHER" id="PTHR33336">
    <property type="entry name" value="QUINOL MONOOXYGENASE YGIN-RELATED"/>
    <property type="match status" value="1"/>
</dbReference>
<dbReference type="EMBL" id="LR134510">
    <property type="protein sequence ID" value="VEJ09515.1"/>
    <property type="molecule type" value="Genomic_DNA"/>
</dbReference>
<accession>A0A448TUC8</accession>
<keyword evidence="3" id="KW-1185">Reference proteome</keyword>
<organism evidence="2 3">
    <name type="scientific">Actinobacillus delphinicola</name>
    <dbReference type="NCBI Taxonomy" id="51161"/>
    <lineage>
        <taxon>Bacteria</taxon>
        <taxon>Pseudomonadati</taxon>
        <taxon>Pseudomonadota</taxon>
        <taxon>Gammaproteobacteria</taxon>
        <taxon>Pasteurellales</taxon>
        <taxon>Pasteurellaceae</taxon>
        <taxon>Actinobacillus</taxon>
    </lineage>
</organism>
<dbReference type="InterPro" id="IPR011008">
    <property type="entry name" value="Dimeric_a/b-barrel"/>
</dbReference>